<dbReference type="Gene3D" id="1.25.40.10">
    <property type="entry name" value="Tetratricopeptide repeat domain"/>
    <property type="match status" value="7"/>
</dbReference>
<feature type="domain" description="UME" evidence="4">
    <location>
        <begin position="1027"/>
        <end position="1133"/>
    </location>
</feature>
<dbReference type="InterPro" id="IPR011990">
    <property type="entry name" value="TPR-like_helical_dom_sf"/>
</dbReference>
<dbReference type="OMA" id="KIMPTHI"/>
<dbReference type="EMBL" id="LRBV02000011">
    <property type="status" value="NOT_ANNOTATED_CDS"/>
    <property type="molecule type" value="Genomic_DNA"/>
</dbReference>
<dbReference type="Pfam" id="PF01535">
    <property type="entry name" value="PPR"/>
    <property type="match status" value="12"/>
</dbReference>
<sequence>MLNPNGVVCRLRKLQLLVHCCPILKPKTNSNSVPSFCFGSASKSTGLYSLNKKISHLVRTGRLSEARGVFDNLKHRNTVSWNSMISGYVKRGEMGNARKLFDEMPERDTVSWNLMISGYISCRGKGYIEEGRNLFDKMPERDCISWNTMISGYAKNGRMDEALRIFNSMRERNVVSWNAMVTGFLRNGDVVRAIEYFERMPERDAASLSAFVSGLIQNDELDKAARVLLEFGNKDEGREDLVHAYNTLIAGYGQRGRVGEARHLFDQIPFYGDRGRKGSRRFKRNVVSWNSMIMCYVKAEDIASAREIFDQMTERDIISWNTMISGYVHSSNMEEASNLFGKMPNPDTLSWNTMVSGFAEIGSLELANDFFRRMPQKNLVSWNSMIAGYEKNKNYKGAIKLFTQMLLAGEKPDRHTLSSVLSVSTGLVDLHLGMQIHQLVAKTVIPDVPINNSLITMYSRCGAINEAQTIFDEMKLWKDVISWNAMIGGYASHGFSEEALELFKLMKRLNVRPTYITFISVLNACANAGLVEEGRKQFKSMSSEYGIEPQVEHFATLVDIVGRHGQLEEAMDLINSMPCEPDTAVWGALLGACRVHHNVELARVAAEALMRLEPESSAPYVLLYNMYADVGQWDNAAEVRMMMENNNIRKQPGLLGKEKNEKVRKIIPLTPGFLSCLYGSCNAVNGLSKSTCKLFLNINNEKHSQTVDYLLQGFWCSKCDRSFAHNPELYSKIIHQPNMQRTEVSLDCDSLRLQSLFFKLLCDESSEEVQVACVVLIRRILIHGNTDVLLKTRSEWTKCIEFLLLNRKKAVREALCTRINSFIEDPILPCLFCDEEKPTKIKEQKFLDIIKHALSAAEDPQIFDTLLESTAEIMISVDIYSQLFLFSLFLLVDQLDNPHVTVRMNASRTCEENDSFVLPKLVVSQQDNDQAIETLYELAKYLNTDMVPLIVNWLPKVLAFSLHQTVGRGLLSALQFYLANTGSDKQKFLQLHYLHSWMNLFASGWGLARVPKMIKEVARVLTDGEDLPGFLRNHFVGLLNSIDRKMLHAEDTSLQQQALKHIEILIKMMGSHLSTYVPKLTVPLMHAIDKEPQQSEGVSILHFFIEQLAKVSPSSTKHVISQVFAGLIPFLEREKEHPSNNLDRVVKILKELVLKNKVVLKEHIREFPPLLRIPALTEVNKAIQEARGSMTLKDQLRDVVDGLNHENLNVRYMVVCELSKLLNLRREEVTALITAEARSDMDVLSSLITSLLRGCAEESRNAVGQWLKLVCAGCLGALGAVDPAKVKGFTRQRFKIECSDDDLIFELIHKHLARAFRAAPDTIIQNSAALAIPELLKIAGCEASLDASAAAFMSRKLKDNKSLDNRRGQKLWDRCGAINEARTIFDEMKLWKDVISWNAMIGGYASHGLFVEALELFKLMKRLTVRPTYIMFISVLNACANAGLVEEGWKQFKSMSSEYGIEPRVEHFATLVEIVGRHGQLEEAMDLINSMPCEPDMAVWGALLGACRVHHNVELARVAAEALMRLEPESSAPYVLLYNMYADAGQWDNAAEVRMMMENNNIRKQPGYSWVYSSHN</sequence>
<feature type="repeat" description="PPR" evidence="3">
    <location>
        <begin position="241"/>
        <end position="275"/>
    </location>
</feature>
<dbReference type="Proteomes" id="UP000594261">
    <property type="component" value="Chromosome 11"/>
</dbReference>
<comment type="similarity">
    <text evidence="2">Belongs to the PPR family. PCMP-E subfamily.</text>
</comment>
<feature type="repeat" description="PPR" evidence="3">
    <location>
        <begin position="77"/>
        <end position="111"/>
    </location>
</feature>
<evidence type="ECO:0000256" key="1">
    <source>
        <dbReference type="ARBA" id="ARBA00022737"/>
    </source>
</evidence>
<dbReference type="NCBIfam" id="TIGR00756">
    <property type="entry name" value="PPR"/>
    <property type="match status" value="10"/>
</dbReference>
<keyword evidence="1" id="KW-0677">Repeat</keyword>
<dbReference type="InterPro" id="IPR002885">
    <property type="entry name" value="PPR_rpt"/>
</dbReference>
<evidence type="ECO:0000313" key="5">
    <source>
        <dbReference type="EnsemblPlants" id="QL11p052526:mrna"/>
    </source>
</evidence>
<reference evidence="5" key="2">
    <citation type="submission" date="2021-01" db="UniProtKB">
        <authorList>
            <consortium name="EnsemblPlants"/>
        </authorList>
    </citation>
    <scope>IDENTIFICATION</scope>
</reference>
<evidence type="ECO:0000256" key="3">
    <source>
        <dbReference type="PROSITE-ProRule" id="PRU00708"/>
    </source>
</evidence>
<dbReference type="PANTHER" id="PTHR47926:SF468">
    <property type="entry name" value="PENTATRICOPEPTIDE REPEAT-CONTAINING PROTEIN"/>
    <property type="match status" value="1"/>
</dbReference>
<evidence type="ECO:0000259" key="4">
    <source>
        <dbReference type="SMART" id="SM00802"/>
    </source>
</evidence>
<dbReference type="Gene3D" id="1.25.10.10">
    <property type="entry name" value="Leucine-rich Repeat Variant"/>
    <property type="match status" value="1"/>
</dbReference>
<dbReference type="Pfam" id="PF20431">
    <property type="entry name" value="E_motif"/>
    <property type="match status" value="2"/>
</dbReference>
<keyword evidence="6" id="KW-1185">Reference proteome</keyword>
<dbReference type="InParanoid" id="A0A7N2N0K1"/>
<dbReference type="Pfam" id="PF13041">
    <property type="entry name" value="PPR_2"/>
    <property type="match status" value="2"/>
</dbReference>
<evidence type="ECO:0000313" key="6">
    <source>
        <dbReference type="Proteomes" id="UP000594261"/>
    </source>
</evidence>
<dbReference type="FunFam" id="1.25.40.10:FF:000212">
    <property type="entry name" value="Pentatricopeptide repeat-containing protein At2g03380, mitochondrial"/>
    <property type="match status" value="1"/>
</dbReference>
<feature type="repeat" description="PPR" evidence="3">
    <location>
        <begin position="142"/>
        <end position="176"/>
    </location>
</feature>
<dbReference type="InterPro" id="IPR012993">
    <property type="entry name" value="UME"/>
</dbReference>
<dbReference type="FunFam" id="1.25.40.10:FF:000280">
    <property type="entry name" value="Pentatricopeptide repeat-containing protein"/>
    <property type="match status" value="1"/>
</dbReference>
<dbReference type="InterPro" id="IPR046848">
    <property type="entry name" value="E_motif"/>
</dbReference>
<reference evidence="5 6" key="1">
    <citation type="journal article" date="2016" name="G3 (Bethesda)">
        <title>First Draft Assembly and Annotation of the Genome of a California Endemic Oak Quercus lobata Nee (Fagaceae).</title>
        <authorList>
            <person name="Sork V.L."/>
            <person name="Fitz-Gibbon S.T."/>
            <person name="Puiu D."/>
            <person name="Crepeau M."/>
            <person name="Gugger P.F."/>
            <person name="Sherman R."/>
            <person name="Stevens K."/>
            <person name="Langley C.H."/>
            <person name="Pellegrini M."/>
            <person name="Salzberg S.L."/>
        </authorList>
    </citation>
    <scope>NUCLEOTIDE SEQUENCE [LARGE SCALE GENOMIC DNA]</scope>
    <source>
        <strain evidence="5 6">cv. SW786</strain>
    </source>
</reference>
<proteinExistence type="inferred from homology"/>
<feature type="repeat" description="PPR" evidence="3">
    <location>
        <begin position="1393"/>
        <end position="1427"/>
    </location>
</feature>
<organism evidence="5 6">
    <name type="scientific">Quercus lobata</name>
    <name type="common">Valley oak</name>
    <dbReference type="NCBI Taxonomy" id="97700"/>
    <lineage>
        <taxon>Eukaryota</taxon>
        <taxon>Viridiplantae</taxon>
        <taxon>Streptophyta</taxon>
        <taxon>Embryophyta</taxon>
        <taxon>Tracheophyta</taxon>
        <taxon>Spermatophyta</taxon>
        <taxon>Magnoliopsida</taxon>
        <taxon>eudicotyledons</taxon>
        <taxon>Gunneridae</taxon>
        <taxon>Pentapetalae</taxon>
        <taxon>rosids</taxon>
        <taxon>fabids</taxon>
        <taxon>Fagales</taxon>
        <taxon>Fagaceae</taxon>
        <taxon>Quercus</taxon>
    </lineage>
</organism>
<dbReference type="SMART" id="SM00802">
    <property type="entry name" value="UME"/>
    <property type="match status" value="1"/>
</dbReference>
<dbReference type="FunFam" id="1.25.40.10:FF:000031">
    <property type="entry name" value="Pentatricopeptide repeat-containing protein mitochondrial"/>
    <property type="match status" value="1"/>
</dbReference>
<evidence type="ECO:0000256" key="2">
    <source>
        <dbReference type="ARBA" id="ARBA00061659"/>
    </source>
</evidence>
<dbReference type="GO" id="GO:0003723">
    <property type="term" value="F:RNA binding"/>
    <property type="evidence" value="ECO:0007669"/>
    <property type="project" value="InterPro"/>
</dbReference>
<dbReference type="GO" id="GO:0004674">
    <property type="term" value="F:protein serine/threonine kinase activity"/>
    <property type="evidence" value="ECO:0007669"/>
    <property type="project" value="InterPro"/>
</dbReference>
<dbReference type="PANTHER" id="PTHR47926">
    <property type="entry name" value="PENTATRICOPEPTIDE REPEAT-CONTAINING PROTEIN"/>
    <property type="match status" value="1"/>
</dbReference>
<accession>A0A7N2N0K1</accession>
<feature type="repeat" description="PPR" evidence="3">
    <location>
        <begin position="347"/>
        <end position="377"/>
    </location>
</feature>
<feature type="repeat" description="PPR" evidence="3">
    <location>
        <begin position="479"/>
        <end position="513"/>
    </location>
</feature>
<dbReference type="PROSITE" id="PS51375">
    <property type="entry name" value="PPR"/>
    <property type="match status" value="8"/>
</dbReference>
<dbReference type="Pfam" id="PF08064">
    <property type="entry name" value="UME"/>
    <property type="match status" value="1"/>
</dbReference>
<dbReference type="InterPro" id="IPR011989">
    <property type="entry name" value="ARM-like"/>
</dbReference>
<name>A0A7N2N0K1_QUELO</name>
<dbReference type="EnsemblPlants" id="QL11p052526:mrna">
    <property type="protein sequence ID" value="QL11p052526:mrna"/>
    <property type="gene ID" value="QL11p052526"/>
</dbReference>
<dbReference type="InterPro" id="IPR016024">
    <property type="entry name" value="ARM-type_fold"/>
</dbReference>
<feature type="repeat" description="PPR" evidence="3">
    <location>
        <begin position="285"/>
        <end position="319"/>
    </location>
</feature>
<dbReference type="GO" id="GO:0009451">
    <property type="term" value="P:RNA modification"/>
    <property type="evidence" value="ECO:0007669"/>
    <property type="project" value="InterPro"/>
</dbReference>
<feature type="repeat" description="PPR" evidence="3">
    <location>
        <begin position="378"/>
        <end position="412"/>
    </location>
</feature>
<dbReference type="SUPFAM" id="SSF48371">
    <property type="entry name" value="ARM repeat"/>
    <property type="match status" value="1"/>
</dbReference>
<dbReference type="Gramene" id="QL11p052526:mrna">
    <property type="protein sequence ID" value="QL11p052526:mrna"/>
    <property type="gene ID" value="QL11p052526"/>
</dbReference>
<protein>
    <recommendedName>
        <fullName evidence="4">UME domain-containing protein</fullName>
    </recommendedName>
</protein>
<dbReference type="InterPro" id="IPR046960">
    <property type="entry name" value="PPR_At4g14850-like_plant"/>
</dbReference>